<feature type="transmembrane region" description="Helical" evidence="5">
    <location>
        <begin position="183"/>
        <end position="202"/>
    </location>
</feature>
<evidence type="ECO:0000256" key="2">
    <source>
        <dbReference type="ARBA" id="ARBA00022692"/>
    </source>
</evidence>
<dbReference type="Pfam" id="PF04932">
    <property type="entry name" value="Wzy_C"/>
    <property type="match status" value="1"/>
</dbReference>
<dbReference type="EMBL" id="FQZP01000011">
    <property type="protein sequence ID" value="SHI82837.1"/>
    <property type="molecule type" value="Genomic_DNA"/>
</dbReference>
<keyword evidence="2 5" id="KW-0812">Transmembrane</keyword>
<feature type="transmembrane region" description="Helical" evidence="5">
    <location>
        <begin position="265"/>
        <end position="284"/>
    </location>
</feature>
<feature type="transmembrane region" description="Helical" evidence="5">
    <location>
        <begin position="314"/>
        <end position="346"/>
    </location>
</feature>
<accession>A0A1M6EBF0</accession>
<feature type="transmembrane region" description="Helical" evidence="5">
    <location>
        <begin position="291"/>
        <end position="308"/>
    </location>
</feature>
<keyword evidence="8" id="KW-1185">Reference proteome</keyword>
<feature type="domain" description="O-antigen ligase-related" evidence="6">
    <location>
        <begin position="296"/>
        <end position="432"/>
    </location>
</feature>
<dbReference type="InterPro" id="IPR051533">
    <property type="entry name" value="WaaL-like"/>
</dbReference>
<feature type="transmembrane region" description="Helical" evidence="5">
    <location>
        <begin position="486"/>
        <end position="503"/>
    </location>
</feature>
<keyword evidence="7" id="KW-0436">Ligase</keyword>
<feature type="transmembrane region" description="Helical" evidence="5">
    <location>
        <begin position="130"/>
        <end position="147"/>
    </location>
</feature>
<evidence type="ECO:0000259" key="6">
    <source>
        <dbReference type="Pfam" id="PF04932"/>
    </source>
</evidence>
<feature type="transmembrane region" description="Helical" evidence="5">
    <location>
        <begin position="415"/>
        <end position="436"/>
    </location>
</feature>
<gene>
    <name evidence="7" type="ORF">SAMN05444373_101150</name>
</gene>
<sequence>MFESSLFIRWLSKPVRYIIWLWKNSLAYRLICRLSAWFMNIWHHSRIISWFKKDGLLVRTWQHSAVLRFTDWLANLIPNFLGSIYARLERWFRNSFLYRLLDFASGHVSTLIALFVMASLVIPYSRWNNRYTTLAVLFFFGLFLIRTMGDRSVRFAVKAIDLFLFLFLLSIFLAQVFSTYPSLSLRFLAFYGTDFLMMLILISTIRTKKDLSTVLEIIMIGVALAGLYGLYQGIVGVPVNQAQVDVELNEGMPGRVESFFGNSNIFAQNIVLFAPFFAAIVLSAKGWQKKALFTVAALPSLVALLMTYSRSGYVGLAVAVLVFIFLVKRSLIPLFAVLGIAAMPFLPDTVLRRISTITNFNDSSISYRFDIFMTMWQVITDFWYTGIGLGSDAVKRVTENYEIFTKSVPLHAHNVYFQIWLEMGIMGLVAFIGWMVRTVKCSLRVIFSEEGDPYLKHVLRAGVSGLLGLLVIALVEYIWYYPRAMMLFWIFMGIVLSAIRLAAREPEEEQGNA</sequence>
<feature type="transmembrane region" description="Helical" evidence="5">
    <location>
        <begin position="214"/>
        <end position="231"/>
    </location>
</feature>
<feature type="transmembrane region" description="Helical" evidence="5">
    <location>
        <begin position="457"/>
        <end position="480"/>
    </location>
</feature>
<evidence type="ECO:0000313" key="7">
    <source>
        <dbReference type="EMBL" id="SHI82837.1"/>
    </source>
</evidence>
<evidence type="ECO:0000256" key="4">
    <source>
        <dbReference type="ARBA" id="ARBA00023136"/>
    </source>
</evidence>
<dbReference type="GO" id="GO:0016874">
    <property type="term" value="F:ligase activity"/>
    <property type="evidence" value="ECO:0007669"/>
    <property type="project" value="UniProtKB-KW"/>
</dbReference>
<dbReference type="PANTHER" id="PTHR37422:SF13">
    <property type="entry name" value="LIPOPOLYSACCHARIDE BIOSYNTHESIS PROTEIN PA4999-RELATED"/>
    <property type="match status" value="1"/>
</dbReference>
<dbReference type="Proteomes" id="UP000324781">
    <property type="component" value="Unassembled WGS sequence"/>
</dbReference>
<evidence type="ECO:0000256" key="3">
    <source>
        <dbReference type="ARBA" id="ARBA00022989"/>
    </source>
</evidence>
<protein>
    <submittedName>
        <fullName evidence="7">O-antigen ligase</fullName>
    </submittedName>
</protein>
<dbReference type="OrthoDB" id="9806320at2"/>
<proteinExistence type="predicted"/>
<feature type="transmembrane region" description="Helical" evidence="5">
    <location>
        <begin position="159"/>
        <end position="177"/>
    </location>
</feature>
<evidence type="ECO:0000313" key="8">
    <source>
        <dbReference type="Proteomes" id="UP000324781"/>
    </source>
</evidence>
<name>A0A1M6EBF0_9FIRM</name>
<reference evidence="7 8" key="1">
    <citation type="submission" date="2016-11" db="EMBL/GenBank/DDBJ databases">
        <authorList>
            <person name="Varghese N."/>
            <person name="Submissions S."/>
        </authorList>
    </citation>
    <scope>NUCLEOTIDE SEQUENCE [LARGE SCALE GENOMIC DNA]</scope>
    <source>
        <strain evidence="7 8">DSM 19027</strain>
    </source>
</reference>
<feature type="transmembrane region" description="Helical" evidence="5">
    <location>
        <begin position="100"/>
        <end position="124"/>
    </location>
</feature>
<dbReference type="GO" id="GO:0016020">
    <property type="term" value="C:membrane"/>
    <property type="evidence" value="ECO:0007669"/>
    <property type="project" value="UniProtKB-SubCell"/>
</dbReference>
<comment type="subcellular location">
    <subcellularLocation>
        <location evidence="1">Membrane</location>
        <topology evidence="1">Multi-pass membrane protein</topology>
    </subcellularLocation>
</comment>
<keyword evidence="4 5" id="KW-0472">Membrane</keyword>
<dbReference type="AlphaFoldDB" id="A0A1M6EBF0"/>
<keyword evidence="3 5" id="KW-1133">Transmembrane helix</keyword>
<evidence type="ECO:0000256" key="5">
    <source>
        <dbReference type="SAM" id="Phobius"/>
    </source>
</evidence>
<dbReference type="PANTHER" id="PTHR37422">
    <property type="entry name" value="TEICHURONIC ACID BIOSYNTHESIS PROTEIN TUAE"/>
    <property type="match status" value="1"/>
</dbReference>
<evidence type="ECO:0000256" key="1">
    <source>
        <dbReference type="ARBA" id="ARBA00004141"/>
    </source>
</evidence>
<organism evidence="7 8">
    <name type="scientific">Thermoclostridium caenicola</name>
    <dbReference type="NCBI Taxonomy" id="659425"/>
    <lineage>
        <taxon>Bacteria</taxon>
        <taxon>Bacillati</taxon>
        <taxon>Bacillota</taxon>
        <taxon>Clostridia</taxon>
        <taxon>Eubacteriales</taxon>
        <taxon>Oscillospiraceae</taxon>
        <taxon>Thermoclostridium</taxon>
    </lineage>
</organism>
<dbReference type="InterPro" id="IPR007016">
    <property type="entry name" value="O-antigen_ligase-rel_domated"/>
</dbReference>
<dbReference type="RefSeq" id="WP_149678255.1">
    <property type="nucleotide sequence ID" value="NZ_FQZP01000011.1"/>
</dbReference>